<protein>
    <submittedName>
        <fullName evidence="1">Uncharacterized protein</fullName>
    </submittedName>
</protein>
<name>W7YH83_9BACL</name>
<dbReference type="AlphaFoldDB" id="W7YH83"/>
<dbReference type="EMBL" id="BAVZ01000004">
    <property type="protein sequence ID" value="GAF07827.1"/>
    <property type="molecule type" value="Genomic_DNA"/>
</dbReference>
<reference evidence="1 2" key="1">
    <citation type="journal article" date="2014" name="Genome Announc.">
        <title>Draft Genome Sequence of Paenibacillus pini JCM 16418T, Isolated from the Rhizosphere of Pine Tree.</title>
        <authorList>
            <person name="Yuki M."/>
            <person name="Oshima K."/>
            <person name="Suda W."/>
            <person name="Oshida Y."/>
            <person name="Kitamura K."/>
            <person name="Iida Y."/>
            <person name="Hattori M."/>
            <person name="Ohkuma M."/>
        </authorList>
    </citation>
    <scope>NUCLEOTIDE SEQUENCE [LARGE SCALE GENOMIC DNA]</scope>
    <source>
        <strain evidence="1 2">JCM 16418</strain>
    </source>
</reference>
<comment type="caution">
    <text evidence="1">The sequence shown here is derived from an EMBL/GenBank/DDBJ whole genome shotgun (WGS) entry which is preliminary data.</text>
</comment>
<dbReference type="eggNOG" id="ENOG502ZQAS">
    <property type="taxonomic scope" value="Bacteria"/>
</dbReference>
<accession>W7YH83</accession>
<proteinExistence type="predicted"/>
<sequence>MGWSELRMIPNEYNDEFRAIDEGILNLMRQRMDLSKGKRYFPEQEIIQEMATTFDMKISKINWLMHSLNDRYRPEFPDEAVSIMKRAVLEGFEYNITHAMQHEHGSVVHIDINSLNSENIRGYLRTELLLDIQGDKEYSARRNGSSGGGGKTHLTFIVSPTLSDDMTGFTLSLIPYAEPIESFQEEIIILDKEVLFE</sequence>
<gene>
    <name evidence="1" type="ORF">JCM16418_1858</name>
</gene>
<dbReference type="STRING" id="1236976.JCM16418_1858"/>
<keyword evidence="2" id="KW-1185">Reference proteome</keyword>
<dbReference type="Proteomes" id="UP000019364">
    <property type="component" value="Unassembled WGS sequence"/>
</dbReference>
<evidence type="ECO:0000313" key="1">
    <source>
        <dbReference type="EMBL" id="GAF07827.1"/>
    </source>
</evidence>
<evidence type="ECO:0000313" key="2">
    <source>
        <dbReference type="Proteomes" id="UP000019364"/>
    </source>
</evidence>
<organism evidence="1 2">
    <name type="scientific">Paenibacillus pini JCM 16418</name>
    <dbReference type="NCBI Taxonomy" id="1236976"/>
    <lineage>
        <taxon>Bacteria</taxon>
        <taxon>Bacillati</taxon>
        <taxon>Bacillota</taxon>
        <taxon>Bacilli</taxon>
        <taxon>Bacillales</taxon>
        <taxon>Paenibacillaceae</taxon>
        <taxon>Paenibacillus</taxon>
    </lineage>
</organism>